<gene>
    <name evidence="2" type="ORF">AVEN_24695_1</name>
</gene>
<organism evidence="2 3">
    <name type="scientific">Araneus ventricosus</name>
    <name type="common">Orbweaver spider</name>
    <name type="synonym">Epeira ventricosa</name>
    <dbReference type="NCBI Taxonomy" id="182803"/>
    <lineage>
        <taxon>Eukaryota</taxon>
        <taxon>Metazoa</taxon>
        <taxon>Ecdysozoa</taxon>
        <taxon>Arthropoda</taxon>
        <taxon>Chelicerata</taxon>
        <taxon>Arachnida</taxon>
        <taxon>Araneae</taxon>
        <taxon>Araneomorphae</taxon>
        <taxon>Entelegynae</taxon>
        <taxon>Araneoidea</taxon>
        <taxon>Araneidae</taxon>
        <taxon>Araneus</taxon>
    </lineage>
</organism>
<dbReference type="EMBL" id="BGPR01016460">
    <property type="protein sequence ID" value="GBN73081.1"/>
    <property type="molecule type" value="Genomic_DNA"/>
</dbReference>
<comment type="caution">
    <text evidence="2">The sequence shown here is derived from an EMBL/GenBank/DDBJ whole genome shotgun (WGS) entry which is preliminary data.</text>
</comment>
<evidence type="ECO:0000313" key="2">
    <source>
        <dbReference type="EMBL" id="GBN73081.1"/>
    </source>
</evidence>
<proteinExistence type="predicted"/>
<name>A0A4Y2RBN9_ARAVE</name>
<feature type="compositionally biased region" description="Basic and acidic residues" evidence="1">
    <location>
        <begin position="71"/>
        <end position="81"/>
    </location>
</feature>
<feature type="region of interest" description="Disordered" evidence="1">
    <location>
        <begin position="71"/>
        <end position="99"/>
    </location>
</feature>
<dbReference type="AlphaFoldDB" id="A0A4Y2RBN9"/>
<accession>A0A4Y2RBN9</accession>
<dbReference type="Proteomes" id="UP000499080">
    <property type="component" value="Unassembled WGS sequence"/>
</dbReference>
<reference evidence="2 3" key="1">
    <citation type="journal article" date="2019" name="Sci. Rep.">
        <title>Orb-weaving spider Araneus ventricosus genome elucidates the spidroin gene catalogue.</title>
        <authorList>
            <person name="Kono N."/>
            <person name="Nakamura H."/>
            <person name="Ohtoshi R."/>
            <person name="Moran D.A.P."/>
            <person name="Shinohara A."/>
            <person name="Yoshida Y."/>
            <person name="Fujiwara M."/>
            <person name="Mori M."/>
            <person name="Tomita M."/>
            <person name="Arakawa K."/>
        </authorList>
    </citation>
    <scope>NUCLEOTIDE SEQUENCE [LARGE SCALE GENOMIC DNA]</scope>
</reference>
<protein>
    <submittedName>
        <fullName evidence="2">Uncharacterized protein</fullName>
    </submittedName>
</protein>
<sequence>MCSQREWFEELKPSSGTVSCAAKSSLLEVAGQYVSDFIPTVSNIFVTEMEETETDIKLEETERAIDDQYPEFRRSQRERKPPVRYPFNEALSATNEELT</sequence>
<keyword evidence="3" id="KW-1185">Reference proteome</keyword>
<evidence type="ECO:0000313" key="3">
    <source>
        <dbReference type="Proteomes" id="UP000499080"/>
    </source>
</evidence>
<evidence type="ECO:0000256" key="1">
    <source>
        <dbReference type="SAM" id="MobiDB-lite"/>
    </source>
</evidence>